<gene>
    <name evidence="6" type="ORF">JYZ213_LOCUS4341</name>
</gene>
<dbReference type="AlphaFoldDB" id="A0A813RG93"/>
<evidence type="ECO:0000256" key="1">
    <source>
        <dbReference type="ARBA" id="ARBA00004370"/>
    </source>
</evidence>
<dbReference type="Pfam" id="PF00001">
    <property type="entry name" value="7tm_1"/>
    <property type="match status" value="1"/>
</dbReference>
<dbReference type="Gene3D" id="1.20.1070.10">
    <property type="entry name" value="Rhodopsin 7-helix transmembrane proteins"/>
    <property type="match status" value="1"/>
</dbReference>
<sequence>MIASNSSIETYGEIYEHKFDPFNPLVNLISQGWTGCSFGNFLLEVDLLVNVKYIFVVTTWFPDATGSFSVIVSGPTKANVKLIINPDKCVIGSSCNVQTKGIGITLDDILRYEINRNVLLKNQSLIVKISVASTTIMFLLGLINSILSLLTFQNRNLRKVGCGIYLLASSITSLLTISMFTINFWFVLLTQMNSSFHGGGCKSIEPLLKLCLYFDTWLNACVAIERAMHVYQGVRFNKEKSQRLARWIIFILPFCITATIIHEPLHRNVFEYPVKDEYDAAKIIEIHRWCVVNYSRVVQDYNTAILFIHLIGPFMANLFSALFIIFGTARQRSLAHTNRSYLTHIREQLREHKRLLISPAILLILSMPQPQSTSLGKEVTTTISQQPTLEKLPKPNYQNMEYKKLLIGKNEEDIELAAKRATAYDASLEHAVSVVVLRAPTCSDHIRNSYETDQDCGGPLCPKCSIGKSCKVGSDCITEVCTSNICNAPTCNDTMKNQDETDVDCGGEGCPKCADTKVCRIPLDCSSGVCLSNICQVSSCMDGVTNQDETDVDCGGESCLKCADTKTCNNAFDCSSGVCSANICQTPSCMDGVQNQNETDVDCGGEQCSKCPDTRACFNPSDCSSGVCSADICEAPSCMDGVKNQDETDVDCGGEGCPKCEDTQVCRRPPDCSSAVCLSNICQTPSCMDGVKNQDETDVDCGGEGCSKCDDTKACLNASDCFSAMCVSNICQTPSCMDGVKNQGETDVDCGGEVCPKCYDTQVCGNALDCYSGVCSANICQAPSCMDGVQNQNETDVDCGSEECPKCANTKVCYRTSDCSSGICSSNICEAPSCMNGVQNRNETDVDCGGDKCPKCANTKVCNSASDCFSGFCASNICQTPTCDDGIQNQKESDTDCGGETCAKCVDGKTCNVASDCFSGVCVSNICQVPTCNDGVKNQNETDVDCGGQTCPKCNNGKVCNIDLECASNECTSNLCQTCSLSSFKNGNFESGKSDGWTIGGGSRKSILSSEINPKDYLPGGKLYNATVAQKHSSIVTRVDDPVLKNLMPKVVHNGNHAWRVEDLEKGGFVSVLSQQIKSYYCLNIYFAWLAVLENGEHNATDSSVMVIELKDTTVGDTLLSRRYDAGASSKGVDTRFKTHKAYFYTPTWQIEHLTIDSNRTGHDFTLTVLVADCRPTGHKGYVYIDSFGGVSP</sequence>
<comment type="subcellular location">
    <subcellularLocation>
        <location evidence="1">Membrane</location>
    </subcellularLocation>
</comment>
<dbReference type="Proteomes" id="UP000663845">
    <property type="component" value="Unassembled WGS sequence"/>
</dbReference>
<dbReference type="GO" id="GO:0004930">
    <property type="term" value="F:G protein-coupled receptor activity"/>
    <property type="evidence" value="ECO:0007669"/>
    <property type="project" value="InterPro"/>
</dbReference>
<protein>
    <submittedName>
        <fullName evidence="6">Uncharacterized protein</fullName>
    </submittedName>
</protein>
<name>A0A813RG93_9BILA</name>
<evidence type="ECO:0000313" key="6">
    <source>
        <dbReference type="EMBL" id="CAF0783967.1"/>
    </source>
</evidence>
<comment type="caution">
    <text evidence="6">The sequence shown here is derived from an EMBL/GenBank/DDBJ whole genome shotgun (WGS) entry which is preliminary data.</text>
</comment>
<feature type="transmembrane region" description="Helical" evidence="5">
    <location>
        <begin position="164"/>
        <end position="187"/>
    </location>
</feature>
<feature type="transmembrane region" description="Helical" evidence="5">
    <location>
        <begin position="244"/>
        <end position="262"/>
    </location>
</feature>
<evidence type="ECO:0000256" key="5">
    <source>
        <dbReference type="SAM" id="Phobius"/>
    </source>
</evidence>
<feature type="transmembrane region" description="Helical" evidence="5">
    <location>
        <begin position="304"/>
        <end position="329"/>
    </location>
</feature>
<accession>A0A813RG93</accession>
<reference evidence="6" key="1">
    <citation type="submission" date="2021-02" db="EMBL/GenBank/DDBJ databases">
        <authorList>
            <person name="Nowell W R."/>
        </authorList>
    </citation>
    <scope>NUCLEOTIDE SEQUENCE</scope>
</reference>
<organism evidence="6 7">
    <name type="scientific">Adineta steineri</name>
    <dbReference type="NCBI Taxonomy" id="433720"/>
    <lineage>
        <taxon>Eukaryota</taxon>
        <taxon>Metazoa</taxon>
        <taxon>Spiralia</taxon>
        <taxon>Gnathifera</taxon>
        <taxon>Rotifera</taxon>
        <taxon>Eurotatoria</taxon>
        <taxon>Bdelloidea</taxon>
        <taxon>Adinetida</taxon>
        <taxon>Adinetidae</taxon>
        <taxon>Adineta</taxon>
    </lineage>
</organism>
<keyword evidence="3 5" id="KW-1133">Transmembrane helix</keyword>
<evidence type="ECO:0000256" key="4">
    <source>
        <dbReference type="ARBA" id="ARBA00023136"/>
    </source>
</evidence>
<keyword evidence="2 5" id="KW-0812">Transmembrane</keyword>
<feature type="transmembrane region" description="Helical" evidence="5">
    <location>
        <begin position="125"/>
        <end position="152"/>
    </location>
</feature>
<proteinExistence type="predicted"/>
<dbReference type="GO" id="GO:0016020">
    <property type="term" value="C:membrane"/>
    <property type="evidence" value="ECO:0007669"/>
    <property type="project" value="UniProtKB-SubCell"/>
</dbReference>
<evidence type="ECO:0000256" key="3">
    <source>
        <dbReference type="ARBA" id="ARBA00022989"/>
    </source>
</evidence>
<evidence type="ECO:0000256" key="2">
    <source>
        <dbReference type="ARBA" id="ARBA00022692"/>
    </source>
</evidence>
<evidence type="ECO:0000313" key="7">
    <source>
        <dbReference type="Proteomes" id="UP000663845"/>
    </source>
</evidence>
<dbReference type="InterPro" id="IPR000276">
    <property type="entry name" value="GPCR_Rhodpsn"/>
</dbReference>
<dbReference type="SUPFAM" id="SSF81321">
    <property type="entry name" value="Family A G protein-coupled receptor-like"/>
    <property type="match status" value="1"/>
</dbReference>
<keyword evidence="4 5" id="KW-0472">Membrane</keyword>
<dbReference type="EMBL" id="CAJNOG010000024">
    <property type="protein sequence ID" value="CAF0783967.1"/>
    <property type="molecule type" value="Genomic_DNA"/>
</dbReference>